<protein>
    <submittedName>
        <fullName evidence="2">Uncharacterized protein</fullName>
    </submittedName>
</protein>
<evidence type="ECO:0000313" key="3">
    <source>
        <dbReference type="Proteomes" id="UP000023152"/>
    </source>
</evidence>
<proteinExistence type="predicted"/>
<gene>
    <name evidence="2" type="ORF">RFI_22271</name>
</gene>
<keyword evidence="3" id="KW-1185">Reference proteome</keyword>
<comment type="caution">
    <text evidence="2">The sequence shown here is derived from an EMBL/GenBank/DDBJ whole genome shotgun (WGS) entry which is preliminary data.</text>
</comment>
<feature type="region of interest" description="Disordered" evidence="1">
    <location>
        <begin position="59"/>
        <end position="78"/>
    </location>
</feature>
<dbReference type="Proteomes" id="UP000023152">
    <property type="component" value="Unassembled WGS sequence"/>
</dbReference>
<reference evidence="2 3" key="1">
    <citation type="journal article" date="2013" name="Curr. Biol.">
        <title>The Genome of the Foraminiferan Reticulomyxa filosa.</title>
        <authorList>
            <person name="Glockner G."/>
            <person name="Hulsmann N."/>
            <person name="Schleicher M."/>
            <person name="Noegel A.A."/>
            <person name="Eichinger L."/>
            <person name="Gallinger C."/>
            <person name="Pawlowski J."/>
            <person name="Sierra R."/>
            <person name="Euteneuer U."/>
            <person name="Pillet L."/>
            <person name="Moustafa A."/>
            <person name="Platzer M."/>
            <person name="Groth M."/>
            <person name="Szafranski K."/>
            <person name="Schliwa M."/>
        </authorList>
    </citation>
    <scope>NUCLEOTIDE SEQUENCE [LARGE SCALE GENOMIC DNA]</scope>
</reference>
<organism evidence="2 3">
    <name type="scientific">Reticulomyxa filosa</name>
    <dbReference type="NCBI Taxonomy" id="46433"/>
    <lineage>
        <taxon>Eukaryota</taxon>
        <taxon>Sar</taxon>
        <taxon>Rhizaria</taxon>
        <taxon>Retaria</taxon>
        <taxon>Foraminifera</taxon>
        <taxon>Monothalamids</taxon>
        <taxon>Reticulomyxidae</taxon>
        <taxon>Reticulomyxa</taxon>
    </lineage>
</organism>
<name>X6MM49_RETFI</name>
<dbReference type="EMBL" id="ASPP01019473">
    <property type="protein sequence ID" value="ETO15093.1"/>
    <property type="molecule type" value="Genomic_DNA"/>
</dbReference>
<dbReference type="AlphaFoldDB" id="X6MM49"/>
<accession>X6MM49</accession>
<evidence type="ECO:0000256" key="1">
    <source>
        <dbReference type="SAM" id="MobiDB-lite"/>
    </source>
</evidence>
<sequence>MLSEHIAKLNAFIDNNEDVFTFMYCCNVGDTKRSHRSDEKYKSRARDLSQELVKIAKGDNDSNAERKKDGDTSKEAESDLKQKKAIELEIEAIQKQLKEINILKDPMKSTMGQSFKRFDKQQLIFWLSICEHMFPKSTMKVLPLHIGDSNIIALCGPLTQCCADPKICVIILFISVARCK</sequence>
<evidence type="ECO:0000313" key="2">
    <source>
        <dbReference type="EMBL" id="ETO15093.1"/>
    </source>
</evidence>